<accession>A0ABV2A4Q0</accession>
<dbReference type="Proteomes" id="UP001432401">
    <property type="component" value="Unassembled WGS sequence"/>
</dbReference>
<dbReference type="RefSeq" id="WP_344181988.1">
    <property type="nucleotide sequence ID" value="NZ_JBEQNA010000015.1"/>
</dbReference>
<keyword evidence="2" id="KW-1185">Reference proteome</keyword>
<sequence length="62" mass="6436">MNTADTAAVVRAVRRAGGDATVWRVPRTGHGSNHLASPHLPGATVLSFAAPTGSRTTWPQTT</sequence>
<dbReference type="EMBL" id="JBEQNB010000026">
    <property type="protein sequence ID" value="MES0838268.1"/>
    <property type="molecule type" value="Genomic_DNA"/>
</dbReference>
<gene>
    <name evidence="1" type="ORF">ABUK86_31190</name>
</gene>
<evidence type="ECO:0000313" key="2">
    <source>
        <dbReference type="Proteomes" id="UP001432401"/>
    </source>
</evidence>
<proteinExistence type="predicted"/>
<reference evidence="1 2" key="1">
    <citation type="submission" date="2024-06" db="EMBL/GenBank/DDBJ databases">
        <authorList>
            <person name="Bataeva Y.V."/>
            <person name="Grigorian L.N."/>
            <person name="Solomentsev V.I."/>
        </authorList>
    </citation>
    <scope>NUCLEOTIDE SEQUENCE [LARGE SCALE GENOMIC DNA]</scope>
    <source>
        <strain evidence="2">SCPM-O-B-12605 (RCAM04882)</strain>
    </source>
</reference>
<organism evidence="1 2">
    <name type="scientific">Nocardiopsis tropica</name>
    <dbReference type="NCBI Taxonomy" id="109330"/>
    <lineage>
        <taxon>Bacteria</taxon>
        <taxon>Bacillati</taxon>
        <taxon>Actinomycetota</taxon>
        <taxon>Actinomycetes</taxon>
        <taxon>Streptosporangiales</taxon>
        <taxon>Nocardiopsidaceae</taxon>
        <taxon>Nocardiopsis</taxon>
    </lineage>
</organism>
<comment type="caution">
    <text evidence="1">The sequence shown here is derived from an EMBL/GenBank/DDBJ whole genome shotgun (WGS) entry which is preliminary data.</text>
</comment>
<evidence type="ECO:0000313" key="1">
    <source>
        <dbReference type="EMBL" id="MES0838268.1"/>
    </source>
</evidence>
<name>A0ABV2A4Q0_9ACTN</name>
<protein>
    <submittedName>
        <fullName evidence="1">Uncharacterized protein</fullName>
    </submittedName>
</protein>